<feature type="domain" description="Phosphatidic acid phosphatase type 2/haloperoxidase" evidence="2">
    <location>
        <begin position="53"/>
        <end position="167"/>
    </location>
</feature>
<dbReference type="AlphaFoldDB" id="A0AAW1R588"/>
<feature type="transmembrane region" description="Helical" evidence="1">
    <location>
        <begin position="110"/>
        <end position="135"/>
    </location>
</feature>
<gene>
    <name evidence="3" type="ORF">WJX72_003069</name>
</gene>
<feature type="transmembrane region" description="Helical" evidence="1">
    <location>
        <begin position="21"/>
        <end position="43"/>
    </location>
</feature>
<dbReference type="Gene3D" id="1.20.144.10">
    <property type="entry name" value="Phosphatidic acid phosphatase type 2/haloperoxidase"/>
    <property type="match status" value="1"/>
</dbReference>
<proteinExistence type="predicted"/>
<evidence type="ECO:0000313" key="4">
    <source>
        <dbReference type="Proteomes" id="UP001489004"/>
    </source>
</evidence>
<evidence type="ECO:0000313" key="3">
    <source>
        <dbReference type="EMBL" id="KAK9828963.1"/>
    </source>
</evidence>
<comment type="caution">
    <text evidence="3">The sequence shown here is derived from an EMBL/GenBank/DDBJ whole genome shotgun (WGS) entry which is preliminary data.</text>
</comment>
<protein>
    <recommendedName>
        <fullName evidence="2">Phosphatidic acid phosphatase type 2/haloperoxidase domain-containing protein</fullName>
    </recommendedName>
</protein>
<feature type="transmembrane region" description="Helical" evidence="1">
    <location>
        <begin position="147"/>
        <end position="166"/>
    </location>
</feature>
<organism evidence="3 4">
    <name type="scientific">[Myrmecia] bisecta</name>
    <dbReference type="NCBI Taxonomy" id="41462"/>
    <lineage>
        <taxon>Eukaryota</taxon>
        <taxon>Viridiplantae</taxon>
        <taxon>Chlorophyta</taxon>
        <taxon>core chlorophytes</taxon>
        <taxon>Trebouxiophyceae</taxon>
        <taxon>Trebouxiales</taxon>
        <taxon>Trebouxiaceae</taxon>
        <taxon>Myrmecia</taxon>
    </lineage>
</organism>
<dbReference type="Pfam" id="PF01569">
    <property type="entry name" value="PAP2"/>
    <property type="match status" value="1"/>
</dbReference>
<dbReference type="SUPFAM" id="SSF48317">
    <property type="entry name" value="Acid phosphatase/Vanadium-dependent haloperoxidase"/>
    <property type="match status" value="1"/>
</dbReference>
<keyword evidence="1" id="KW-0812">Transmembrane</keyword>
<sequence>MDKSLSIRLYQDIGRHIPRRYMLLLEHAGNGLFWIPVAVIGWFIPAASPFVRCCLANLFLGFLVDLALVGALKGLARRQRPVYNQAGDFLLVVSVDKFSFPSGHASRASFIAAFACTCLAPYSLSICLAASLVGVTVALSRALMGRHYLGDVAAGLMLGLLTTAVVTRGTFTTQGFWIGSTDSEYAYRRVMGS</sequence>
<dbReference type="PANTHER" id="PTHR14969">
    <property type="entry name" value="SPHINGOSINE-1-PHOSPHATE PHOSPHOHYDROLASE"/>
    <property type="match status" value="1"/>
</dbReference>
<keyword evidence="4" id="KW-1185">Reference proteome</keyword>
<dbReference type="SMART" id="SM00014">
    <property type="entry name" value="acidPPc"/>
    <property type="match status" value="1"/>
</dbReference>
<feature type="transmembrane region" description="Helical" evidence="1">
    <location>
        <begin position="49"/>
        <end position="72"/>
    </location>
</feature>
<dbReference type="GO" id="GO:0042392">
    <property type="term" value="F:sphingosine-1-phosphate phosphatase activity"/>
    <property type="evidence" value="ECO:0007669"/>
    <property type="project" value="TreeGrafter"/>
</dbReference>
<dbReference type="InterPro" id="IPR000326">
    <property type="entry name" value="PAP2/HPO"/>
</dbReference>
<dbReference type="PANTHER" id="PTHR14969:SF13">
    <property type="entry name" value="AT30094P"/>
    <property type="match status" value="1"/>
</dbReference>
<dbReference type="Proteomes" id="UP001489004">
    <property type="component" value="Unassembled WGS sequence"/>
</dbReference>
<keyword evidence="1" id="KW-1133">Transmembrane helix</keyword>
<keyword evidence="1" id="KW-0472">Membrane</keyword>
<reference evidence="3 4" key="1">
    <citation type="journal article" date="2024" name="Nat. Commun.">
        <title>Phylogenomics reveals the evolutionary origins of lichenization in chlorophyte algae.</title>
        <authorList>
            <person name="Puginier C."/>
            <person name="Libourel C."/>
            <person name="Otte J."/>
            <person name="Skaloud P."/>
            <person name="Haon M."/>
            <person name="Grisel S."/>
            <person name="Petersen M."/>
            <person name="Berrin J.G."/>
            <person name="Delaux P.M."/>
            <person name="Dal Grande F."/>
            <person name="Keller J."/>
        </authorList>
    </citation>
    <scope>NUCLEOTIDE SEQUENCE [LARGE SCALE GENOMIC DNA]</scope>
    <source>
        <strain evidence="3 4">SAG 2043</strain>
    </source>
</reference>
<dbReference type="InterPro" id="IPR036938">
    <property type="entry name" value="PAP2/HPO_sf"/>
</dbReference>
<name>A0AAW1R588_9CHLO</name>
<evidence type="ECO:0000256" key="1">
    <source>
        <dbReference type="SAM" id="Phobius"/>
    </source>
</evidence>
<evidence type="ECO:0000259" key="2">
    <source>
        <dbReference type="SMART" id="SM00014"/>
    </source>
</evidence>
<dbReference type="EMBL" id="JALJOR010000001">
    <property type="protein sequence ID" value="KAK9828963.1"/>
    <property type="molecule type" value="Genomic_DNA"/>
</dbReference>
<accession>A0AAW1R588</accession>